<organism evidence="2 3">
    <name type="scientific">Solanum verrucosum</name>
    <dbReference type="NCBI Taxonomy" id="315347"/>
    <lineage>
        <taxon>Eukaryota</taxon>
        <taxon>Viridiplantae</taxon>
        <taxon>Streptophyta</taxon>
        <taxon>Embryophyta</taxon>
        <taxon>Tracheophyta</taxon>
        <taxon>Spermatophyta</taxon>
        <taxon>Magnoliopsida</taxon>
        <taxon>eudicotyledons</taxon>
        <taxon>Gunneridae</taxon>
        <taxon>Pentapetalae</taxon>
        <taxon>asterids</taxon>
        <taxon>lamiids</taxon>
        <taxon>Solanales</taxon>
        <taxon>Solanaceae</taxon>
        <taxon>Solanoideae</taxon>
        <taxon>Solaneae</taxon>
        <taxon>Solanum</taxon>
    </lineage>
</organism>
<dbReference type="PANTHER" id="PTHR46148:SF60">
    <property type="entry name" value="CHROMO DOMAIN-CONTAINING PROTEIN"/>
    <property type="match status" value="1"/>
</dbReference>
<proteinExistence type="predicted"/>
<name>A0AAF0ZNS5_SOLVR</name>
<evidence type="ECO:0000259" key="1">
    <source>
        <dbReference type="Pfam" id="PF17921"/>
    </source>
</evidence>
<dbReference type="Proteomes" id="UP001234989">
    <property type="component" value="Chromosome 9"/>
</dbReference>
<dbReference type="Gene3D" id="1.10.340.70">
    <property type="match status" value="1"/>
</dbReference>
<protein>
    <recommendedName>
        <fullName evidence="1">Integrase zinc-binding domain-containing protein</fullName>
    </recommendedName>
</protein>
<dbReference type="AlphaFoldDB" id="A0AAF0ZNS5"/>
<evidence type="ECO:0000313" key="2">
    <source>
        <dbReference type="EMBL" id="WMV45961.1"/>
    </source>
</evidence>
<keyword evidence="3" id="KW-1185">Reference proteome</keyword>
<dbReference type="Pfam" id="PF17921">
    <property type="entry name" value="Integrase_H2C2"/>
    <property type="match status" value="1"/>
</dbReference>
<feature type="domain" description="Integrase zinc-binding" evidence="1">
    <location>
        <begin position="71"/>
        <end position="121"/>
    </location>
</feature>
<dbReference type="EMBL" id="CP133620">
    <property type="protein sequence ID" value="WMV45961.1"/>
    <property type="molecule type" value="Genomic_DNA"/>
</dbReference>
<dbReference type="InterPro" id="IPR041588">
    <property type="entry name" value="Integrase_H2C2"/>
</dbReference>
<dbReference type="PANTHER" id="PTHR46148">
    <property type="entry name" value="CHROMO DOMAIN-CONTAINING PROTEIN"/>
    <property type="match status" value="1"/>
</dbReference>
<gene>
    <name evidence="2" type="ORF">MTR67_039346</name>
</gene>
<reference evidence="2" key="1">
    <citation type="submission" date="2023-08" db="EMBL/GenBank/DDBJ databases">
        <title>A de novo genome assembly of Solanum verrucosum Schlechtendal, a Mexican diploid species geographically isolated from the other diploid A-genome species in potato relatives.</title>
        <authorList>
            <person name="Hosaka K."/>
        </authorList>
    </citation>
    <scope>NUCLEOTIDE SEQUENCE</scope>
    <source>
        <tissue evidence="2">Young leaves</tissue>
    </source>
</reference>
<sequence>MELLKDYDVTIQYHPGKANVVADALSRKAFEDENVHELRKKTVVVKAQDTVLDAEGVFSFKGKIFVPRVDDLIQTMLTESHGSRYSIHSDVTKMYRDLMQLYRWLVMKKHIAEFVPRCQNYPQVTYEHQEPTGPVAYGLALPPTLFGVYPVTHVSMLKKYHDNGDYIIKWDSMLLHKDLQYAEEPIGILDCDFWKLRTKEIKSVKVQWKHRQVEEAT</sequence>
<evidence type="ECO:0000313" key="3">
    <source>
        <dbReference type="Proteomes" id="UP001234989"/>
    </source>
</evidence>
<accession>A0AAF0ZNS5</accession>